<sequence>MNIDPVIAHVISRRLATLKEVDEYYGTEDIFDMLEILAVDDNNQAIANEQQR</sequence>
<organism evidence="1">
    <name type="scientific">uncultured Caudovirales phage</name>
    <dbReference type="NCBI Taxonomy" id="2100421"/>
    <lineage>
        <taxon>Viruses</taxon>
        <taxon>Duplodnaviria</taxon>
        <taxon>Heunggongvirae</taxon>
        <taxon>Uroviricota</taxon>
        <taxon>Caudoviricetes</taxon>
        <taxon>Peduoviridae</taxon>
        <taxon>Maltschvirus</taxon>
        <taxon>Maltschvirus maltsch</taxon>
    </lineage>
</organism>
<dbReference type="EMBL" id="LR798199">
    <property type="protein sequence ID" value="CAB5155464.1"/>
    <property type="molecule type" value="Genomic_DNA"/>
</dbReference>
<name>A0A6J7WC52_9CAUD</name>
<proteinExistence type="predicted"/>
<accession>A0A6J7WC52</accession>
<reference evidence="1" key="1">
    <citation type="submission" date="2020-05" db="EMBL/GenBank/DDBJ databases">
        <authorList>
            <person name="Chiriac C."/>
            <person name="Salcher M."/>
            <person name="Ghai R."/>
            <person name="Kavagutti S V."/>
        </authorList>
    </citation>
    <scope>NUCLEOTIDE SEQUENCE</scope>
</reference>
<gene>
    <name evidence="1" type="ORF">UFOVP150_9</name>
</gene>
<evidence type="ECO:0000313" key="1">
    <source>
        <dbReference type="EMBL" id="CAB5155464.1"/>
    </source>
</evidence>
<protein>
    <submittedName>
        <fullName evidence="1">Uncharacterized protein</fullName>
    </submittedName>
</protein>